<dbReference type="eggNOG" id="COG2944">
    <property type="taxonomic scope" value="Bacteria"/>
</dbReference>
<reference evidence="1 2" key="1">
    <citation type="submission" date="2016-08" db="EMBL/GenBank/DDBJ databases">
        <title>Complete genome sequence of Acinetobacter baylyi strain GFJ2.</title>
        <authorList>
            <person name="Tabata M."/>
            <person name="Kuboki S."/>
            <person name="Gibu N."/>
            <person name="Kinouchi Y."/>
            <person name="Vangnai A."/>
            <person name="Kasai D."/>
            <person name="Fukuda M."/>
        </authorList>
    </citation>
    <scope>NUCLEOTIDE SEQUENCE [LARGE SCALE GENOMIC DNA]</scope>
    <source>
        <strain evidence="1 2">GFJ2</strain>
    </source>
</reference>
<accession>A0A1P8EGT8</accession>
<dbReference type="EMBL" id="CP016896">
    <property type="protein sequence ID" value="APV35414.1"/>
    <property type="molecule type" value="Genomic_DNA"/>
</dbReference>
<evidence type="ECO:0000313" key="1">
    <source>
        <dbReference type="EMBL" id="APV35414.1"/>
    </source>
</evidence>
<organism evidence="1 2">
    <name type="scientific">Acinetobacter soli</name>
    <dbReference type="NCBI Taxonomy" id="487316"/>
    <lineage>
        <taxon>Bacteria</taxon>
        <taxon>Pseudomonadati</taxon>
        <taxon>Pseudomonadota</taxon>
        <taxon>Gammaproteobacteria</taxon>
        <taxon>Moraxellales</taxon>
        <taxon>Moraxellaceae</taxon>
        <taxon>Acinetobacter</taxon>
    </lineage>
</organism>
<protein>
    <submittedName>
        <fullName evidence="1">Transcriptional regulator</fullName>
    </submittedName>
</protein>
<dbReference type="CDD" id="cd00093">
    <property type="entry name" value="HTH_XRE"/>
    <property type="match status" value="1"/>
</dbReference>
<evidence type="ECO:0000313" key="2">
    <source>
        <dbReference type="Proteomes" id="UP000185674"/>
    </source>
</evidence>
<dbReference type="KEGG" id="asol:BEN76_05050"/>
<dbReference type="Gene3D" id="1.10.260.40">
    <property type="entry name" value="lambda repressor-like DNA-binding domains"/>
    <property type="match status" value="1"/>
</dbReference>
<dbReference type="PANTHER" id="PTHR36511:SF4">
    <property type="entry name" value="ANTITOXIN MQSA"/>
    <property type="match status" value="1"/>
</dbReference>
<dbReference type="PROSITE" id="PS50943">
    <property type="entry name" value="HTH_CROC1"/>
    <property type="match status" value="1"/>
</dbReference>
<dbReference type="SUPFAM" id="SSF47413">
    <property type="entry name" value="lambda repressor-like DNA-binding domains"/>
    <property type="match status" value="1"/>
</dbReference>
<dbReference type="GO" id="GO:0003677">
    <property type="term" value="F:DNA binding"/>
    <property type="evidence" value="ECO:0007669"/>
    <property type="project" value="InterPro"/>
</dbReference>
<dbReference type="PANTHER" id="PTHR36511">
    <property type="entry name" value="MERR FAMILY BACTERIAL REGULATORY PROTEIN"/>
    <property type="match status" value="1"/>
</dbReference>
<dbReference type="Proteomes" id="UP000185674">
    <property type="component" value="Chromosome"/>
</dbReference>
<dbReference type="InterPro" id="IPR010982">
    <property type="entry name" value="Lambda_DNA-bd_dom_sf"/>
</dbReference>
<proteinExistence type="predicted"/>
<dbReference type="InterPro" id="IPR001387">
    <property type="entry name" value="Cro/C1-type_HTH"/>
</dbReference>
<dbReference type="SMART" id="SM00530">
    <property type="entry name" value="HTH_XRE"/>
    <property type="match status" value="1"/>
</dbReference>
<dbReference type="InterPro" id="IPR052359">
    <property type="entry name" value="HTH-type_reg/antitoxin"/>
</dbReference>
<dbReference type="AlphaFoldDB" id="A0A1P8EGT8"/>
<name>A0A1P8EGT8_9GAMM</name>
<gene>
    <name evidence="1" type="ORF">BEN76_05050</name>
</gene>
<sequence length="85" mass="9719">MNTMQYGSQQTQSMLLHMDNHFLGQEIIQVRKKMNISQTQLATMLGISVRTLESWERGVRHPSSSAKALIRLLIKSPHFVLKNLA</sequence>
<dbReference type="Pfam" id="PF01381">
    <property type="entry name" value="HTH_3"/>
    <property type="match status" value="1"/>
</dbReference>
<dbReference type="STRING" id="487316.BEN76_05050"/>